<dbReference type="InterPro" id="IPR002347">
    <property type="entry name" value="SDR_fam"/>
</dbReference>
<dbReference type="AlphaFoldDB" id="A0A4Q7YP08"/>
<dbReference type="PRINTS" id="PR00081">
    <property type="entry name" value="GDHRDH"/>
</dbReference>
<dbReference type="Proteomes" id="UP000292423">
    <property type="component" value="Unassembled WGS sequence"/>
</dbReference>
<evidence type="ECO:0000256" key="1">
    <source>
        <dbReference type="ARBA" id="ARBA00006484"/>
    </source>
</evidence>
<gene>
    <name evidence="4" type="ORF">EV700_2516</name>
</gene>
<comment type="caution">
    <text evidence="4">The sequence shown here is derived from an EMBL/GenBank/DDBJ whole genome shotgun (WGS) entry which is preliminary data.</text>
</comment>
<dbReference type="Pfam" id="PF00106">
    <property type="entry name" value="adh_short"/>
    <property type="match status" value="1"/>
</dbReference>
<sequence>MAAPRRIVITGGSSGLGLALARACVRRGDHVALLARDPVKLERAAEELRLLRSTARVAVSATDVQNPAGLQQAFEQIAKALGGIDILVNSAGVLREGYFETLPLRVHREVMDINYFGTLNTIHAALPHLKQSAQPRIVNIASIAGLTGVFGYSAYCASKHALVGLSEVLRYELAPQGITVQLVCPPEFDSPMVDELDRTRTPENREHTLTIPKVAVEVIVAEVLRALDHRQFLTVPGRLARLTSLGLRHFPAISRFIGDTRVRKAYVGPTL</sequence>
<name>A0A4Q7YP08_9GAMM</name>
<comment type="similarity">
    <text evidence="1 2">Belongs to the short-chain dehydrogenases/reductases (SDR) family.</text>
</comment>
<keyword evidence="5" id="KW-1185">Reference proteome</keyword>
<evidence type="ECO:0000259" key="3">
    <source>
        <dbReference type="SMART" id="SM00822"/>
    </source>
</evidence>
<organism evidence="4 5">
    <name type="scientific">Fluviicoccus keumensis</name>
    <dbReference type="NCBI Taxonomy" id="1435465"/>
    <lineage>
        <taxon>Bacteria</taxon>
        <taxon>Pseudomonadati</taxon>
        <taxon>Pseudomonadota</taxon>
        <taxon>Gammaproteobacteria</taxon>
        <taxon>Moraxellales</taxon>
        <taxon>Moraxellaceae</taxon>
        <taxon>Fluviicoccus</taxon>
    </lineage>
</organism>
<protein>
    <submittedName>
        <fullName evidence="4">3-dehydrosphinganine reductase</fullName>
    </submittedName>
</protein>
<evidence type="ECO:0000313" key="4">
    <source>
        <dbReference type="EMBL" id="RZU38581.1"/>
    </source>
</evidence>
<evidence type="ECO:0000256" key="2">
    <source>
        <dbReference type="RuleBase" id="RU000363"/>
    </source>
</evidence>
<dbReference type="InterPro" id="IPR020904">
    <property type="entry name" value="Sc_DH/Rdtase_CS"/>
</dbReference>
<reference evidence="4 5" key="1">
    <citation type="submission" date="2019-02" db="EMBL/GenBank/DDBJ databases">
        <title>Genomic Encyclopedia of Type Strains, Phase IV (KMG-IV): sequencing the most valuable type-strain genomes for metagenomic binning, comparative biology and taxonomic classification.</title>
        <authorList>
            <person name="Goeker M."/>
        </authorList>
    </citation>
    <scope>NUCLEOTIDE SEQUENCE [LARGE SCALE GENOMIC DNA]</scope>
    <source>
        <strain evidence="4 5">DSM 105135</strain>
    </source>
</reference>
<proteinExistence type="inferred from homology"/>
<dbReference type="GO" id="GO:0030148">
    <property type="term" value="P:sphingolipid biosynthetic process"/>
    <property type="evidence" value="ECO:0007669"/>
    <property type="project" value="TreeGrafter"/>
</dbReference>
<dbReference type="OrthoDB" id="9808814at2"/>
<dbReference type="EMBL" id="SHKX01000013">
    <property type="protein sequence ID" value="RZU38581.1"/>
    <property type="molecule type" value="Genomic_DNA"/>
</dbReference>
<dbReference type="PANTHER" id="PTHR43550">
    <property type="entry name" value="3-KETODIHYDROSPHINGOSINE REDUCTASE"/>
    <property type="match status" value="1"/>
</dbReference>
<dbReference type="GO" id="GO:0006666">
    <property type="term" value="P:3-keto-sphinganine metabolic process"/>
    <property type="evidence" value="ECO:0007669"/>
    <property type="project" value="TreeGrafter"/>
</dbReference>
<dbReference type="RefSeq" id="WP_130414262.1">
    <property type="nucleotide sequence ID" value="NZ_SHKX01000013.1"/>
</dbReference>
<dbReference type="InterPro" id="IPR036291">
    <property type="entry name" value="NAD(P)-bd_dom_sf"/>
</dbReference>
<dbReference type="PRINTS" id="PR00080">
    <property type="entry name" value="SDRFAMILY"/>
</dbReference>
<feature type="domain" description="Ketoreductase" evidence="3">
    <location>
        <begin position="5"/>
        <end position="189"/>
    </location>
</feature>
<dbReference type="PANTHER" id="PTHR43550:SF3">
    <property type="entry name" value="3-KETODIHYDROSPHINGOSINE REDUCTASE"/>
    <property type="match status" value="1"/>
</dbReference>
<dbReference type="InterPro" id="IPR057326">
    <property type="entry name" value="KR_dom"/>
</dbReference>
<dbReference type="PROSITE" id="PS00061">
    <property type="entry name" value="ADH_SHORT"/>
    <property type="match status" value="1"/>
</dbReference>
<evidence type="ECO:0000313" key="5">
    <source>
        <dbReference type="Proteomes" id="UP000292423"/>
    </source>
</evidence>
<accession>A0A4Q7YP08</accession>
<dbReference type="SMART" id="SM00822">
    <property type="entry name" value="PKS_KR"/>
    <property type="match status" value="1"/>
</dbReference>
<dbReference type="GO" id="GO:0016020">
    <property type="term" value="C:membrane"/>
    <property type="evidence" value="ECO:0007669"/>
    <property type="project" value="GOC"/>
</dbReference>
<dbReference type="Gene3D" id="3.40.50.720">
    <property type="entry name" value="NAD(P)-binding Rossmann-like Domain"/>
    <property type="match status" value="1"/>
</dbReference>
<dbReference type="SUPFAM" id="SSF51735">
    <property type="entry name" value="NAD(P)-binding Rossmann-fold domains"/>
    <property type="match status" value="1"/>
</dbReference>
<dbReference type="GO" id="GO:0047560">
    <property type="term" value="F:3-dehydrosphinganine reductase activity"/>
    <property type="evidence" value="ECO:0007669"/>
    <property type="project" value="TreeGrafter"/>
</dbReference>